<evidence type="ECO:0000313" key="3">
    <source>
        <dbReference type="Proteomes" id="UP001589607"/>
    </source>
</evidence>
<proteinExistence type="predicted"/>
<dbReference type="PANTHER" id="PTHR43581:SF2">
    <property type="entry name" value="EXCINUCLEASE ATPASE SUBUNIT"/>
    <property type="match status" value="1"/>
</dbReference>
<dbReference type="SUPFAM" id="SSF52540">
    <property type="entry name" value="P-loop containing nucleoside triphosphate hydrolases"/>
    <property type="match status" value="1"/>
</dbReference>
<dbReference type="InterPro" id="IPR027417">
    <property type="entry name" value="P-loop_NTPase"/>
</dbReference>
<dbReference type="Proteomes" id="UP001589607">
    <property type="component" value="Unassembled WGS sequence"/>
</dbReference>
<evidence type="ECO:0000259" key="1">
    <source>
        <dbReference type="Pfam" id="PF13476"/>
    </source>
</evidence>
<dbReference type="Pfam" id="PF13476">
    <property type="entry name" value="AAA_23"/>
    <property type="match status" value="1"/>
</dbReference>
<organism evidence="2 3">
    <name type="scientific">Flavobacterium jumunjinense</name>
    <dbReference type="NCBI Taxonomy" id="998845"/>
    <lineage>
        <taxon>Bacteria</taxon>
        <taxon>Pseudomonadati</taxon>
        <taxon>Bacteroidota</taxon>
        <taxon>Flavobacteriia</taxon>
        <taxon>Flavobacteriales</taxon>
        <taxon>Flavobacteriaceae</taxon>
        <taxon>Flavobacterium</taxon>
    </lineage>
</organism>
<name>A0ABV5GS21_9FLAO</name>
<dbReference type="InterPro" id="IPR038729">
    <property type="entry name" value="Rad50/SbcC_AAA"/>
</dbReference>
<keyword evidence="3" id="KW-1185">Reference proteome</keyword>
<feature type="domain" description="Rad50/SbcC-type AAA" evidence="1">
    <location>
        <begin position="72"/>
        <end position="189"/>
    </location>
</feature>
<dbReference type="EMBL" id="JBHMEY010000067">
    <property type="protein sequence ID" value="MFB9098076.1"/>
    <property type="molecule type" value="Genomic_DNA"/>
</dbReference>
<dbReference type="PANTHER" id="PTHR43581">
    <property type="entry name" value="ATP/GTP PHOSPHATASE"/>
    <property type="match status" value="1"/>
</dbReference>
<dbReference type="RefSeq" id="WP_236456140.1">
    <property type="nucleotide sequence ID" value="NZ_CP091285.1"/>
</dbReference>
<comment type="caution">
    <text evidence="2">The sequence shown here is derived from an EMBL/GenBank/DDBJ whole genome shotgun (WGS) entry which is preliminary data.</text>
</comment>
<dbReference type="InterPro" id="IPR051396">
    <property type="entry name" value="Bact_Antivir_Def_Nuclease"/>
</dbReference>
<reference evidence="2 3" key="1">
    <citation type="submission" date="2024-09" db="EMBL/GenBank/DDBJ databases">
        <authorList>
            <person name="Sun Q."/>
            <person name="Mori K."/>
        </authorList>
    </citation>
    <scope>NUCLEOTIDE SEQUENCE [LARGE SCALE GENOMIC DNA]</scope>
    <source>
        <strain evidence="2 3">CECT 7955</strain>
    </source>
</reference>
<gene>
    <name evidence="2" type="ORF">ACFFVF_16280</name>
</gene>
<evidence type="ECO:0000313" key="2">
    <source>
        <dbReference type="EMBL" id="MFB9098076.1"/>
    </source>
</evidence>
<protein>
    <submittedName>
        <fullName evidence="2">AAA family ATPase</fullName>
    </submittedName>
</protein>
<dbReference type="Gene3D" id="3.40.50.300">
    <property type="entry name" value="P-loop containing nucleotide triphosphate hydrolases"/>
    <property type="match status" value="1"/>
</dbReference>
<sequence>MSGFKLIAIRPHNDCDIKFTKVLEKGKLYQFYSEYKFYNKFGKDFINNQDSIDSYSIEQLVPDGLYKIGDLEINISAIVGKNGTGKSTIIELFLYSIYVLGTTSKLKNNEPILKPFHEDLLEKNISNDKKIALFLKKRDELEDCVEKINSNKNTDKQVADFKEKLDEILDYEFKLNDLQKNKKVWDTNIKESKKEHNFILKNLKCSIYFEINDLVYEFNTADKLVINIKQFAAKKEDKNVGSKNIDNYDVLDFFFYSVMLNYSHHALNSEHLGYWINTLFHKNDGYKTPAVINPMRTDGNIDINVENELAKSRLLINLLIEALHNKDSSKKINITENQYVYKVRFKYNVDDKKYNNIELGDYGSKEEKENFIIKGDINDVNLVMELLPLYFDTFTQINVQNKNLPYSRIIINYLISKIKKILLNYPEYTINEFNSNLTIYFRKVLPKLKGDNSHITFKISRAMFFLKKSLDKKSNLLWNEEKEFIDFDLYELLEWMEIKSVAELYLIFERIPPSIFEFDFILDEKKDKIVYNKDKENKLPRLYHLSSGEQHKIHTINSIVYHLNNIFSVHKSNKEVHRIKYNYVNIIFDEIELYFHPDFQREFINDLLNNIKRLKYINEDSEKRIKGLNFLFSTHSPFILSDIPKQNTLLLKGKNDDNGVDFSTDGTFGTNIHDSLIDNFFMKSTIGEYSRMKIDEFAKVVNEAYSNRRLNKPNSLKKSLKKLEVLGGENFIGLIGDSLVRDKLYQLYFLATEQNDKVGLRRYYEKKINDLNN</sequence>
<accession>A0ABV5GS21</accession>